<dbReference type="PANTHER" id="PTHR22893">
    <property type="entry name" value="NADH OXIDOREDUCTASE-RELATED"/>
    <property type="match status" value="1"/>
</dbReference>
<dbReference type="InterPro" id="IPR045247">
    <property type="entry name" value="Oye-like"/>
</dbReference>
<dbReference type="InterPro" id="IPR001155">
    <property type="entry name" value="OxRdtase_FMN_N"/>
</dbReference>
<reference evidence="2 3" key="2">
    <citation type="submission" date="2020-06" db="EMBL/GenBank/DDBJ databases">
        <title>Ramlibacter rhizophilus sp. nov., isolated from rhizosphere soil of national flower Mugunghwa from South Korea.</title>
        <authorList>
            <person name="Zheng-Fei Y."/>
            <person name="Huan T."/>
        </authorList>
    </citation>
    <scope>NUCLEOTIDE SEQUENCE [LARGE SCALE GENOMIC DNA]</scope>
    <source>
        <strain evidence="2 3">B156</strain>
    </source>
</reference>
<evidence type="ECO:0000259" key="1">
    <source>
        <dbReference type="Pfam" id="PF00724"/>
    </source>
</evidence>
<dbReference type="AlphaFoldDB" id="A0A849K915"/>
<keyword evidence="3" id="KW-1185">Reference proteome</keyword>
<dbReference type="Gene3D" id="3.20.20.70">
    <property type="entry name" value="Aldolase class I"/>
    <property type="match status" value="1"/>
</dbReference>
<evidence type="ECO:0000313" key="2">
    <source>
        <dbReference type="EMBL" id="NNU41976.1"/>
    </source>
</evidence>
<protein>
    <recommendedName>
        <fullName evidence="1">NADH:flavin oxidoreductase/NADH oxidase N-terminal domain-containing protein</fullName>
    </recommendedName>
</protein>
<accession>A0A849K915</accession>
<proteinExistence type="predicted"/>
<comment type="caution">
    <text evidence="2">The sequence shown here is derived from an EMBL/GenBank/DDBJ whole genome shotgun (WGS) entry which is preliminary data.</text>
</comment>
<dbReference type="GO" id="GO:0005829">
    <property type="term" value="C:cytosol"/>
    <property type="evidence" value="ECO:0007669"/>
    <property type="project" value="TreeGrafter"/>
</dbReference>
<gene>
    <name evidence="2" type="ORF">HK415_00580</name>
</gene>
<dbReference type="SUPFAM" id="SSF51395">
    <property type="entry name" value="FMN-linked oxidoreductases"/>
    <property type="match status" value="1"/>
</dbReference>
<dbReference type="InterPro" id="IPR013785">
    <property type="entry name" value="Aldolase_TIM"/>
</dbReference>
<name>A0A849K915_9BURK</name>
<organism evidence="2 3">
    <name type="scientific">Ramlibacter montanisoli</name>
    <dbReference type="NCBI Taxonomy" id="2732512"/>
    <lineage>
        <taxon>Bacteria</taxon>
        <taxon>Pseudomonadati</taxon>
        <taxon>Pseudomonadota</taxon>
        <taxon>Betaproteobacteria</taxon>
        <taxon>Burkholderiales</taxon>
        <taxon>Comamonadaceae</taxon>
        <taxon>Ramlibacter</taxon>
    </lineage>
</organism>
<feature type="domain" description="NADH:flavin oxidoreductase/NADH oxidase N-terminal" evidence="1">
    <location>
        <begin position="6"/>
        <end position="45"/>
    </location>
</feature>
<evidence type="ECO:0000313" key="3">
    <source>
        <dbReference type="Proteomes" id="UP000552954"/>
    </source>
</evidence>
<dbReference type="PANTHER" id="PTHR22893:SF91">
    <property type="entry name" value="NADPH DEHYDROGENASE 2-RELATED"/>
    <property type="match status" value="1"/>
</dbReference>
<dbReference type="EMBL" id="JABFCS010000001">
    <property type="protein sequence ID" value="NNU41976.1"/>
    <property type="molecule type" value="Genomic_DNA"/>
</dbReference>
<dbReference type="Pfam" id="PF00724">
    <property type="entry name" value="Oxidored_FMN"/>
    <property type="match status" value="1"/>
</dbReference>
<reference evidence="2 3" key="1">
    <citation type="submission" date="2020-05" db="EMBL/GenBank/DDBJ databases">
        <authorList>
            <person name="Khan S.A."/>
            <person name="Jeon C.O."/>
            <person name="Chun B.H."/>
        </authorList>
    </citation>
    <scope>NUCLEOTIDE SEQUENCE [LARGE SCALE GENOMIC DNA]</scope>
    <source>
        <strain evidence="2 3">B156</strain>
    </source>
</reference>
<dbReference type="GO" id="GO:0016491">
    <property type="term" value="F:oxidoreductase activity"/>
    <property type="evidence" value="ECO:0007669"/>
    <property type="project" value="InterPro"/>
</dbReference>
<dbReference type="Proteomes" id="UP000552954">
    <property type="component" value="Unassembled WGS sequence"/>
</dbReference>
<sequence>MVNNGYDKALAAQALAQGADLVTFGRPFIANPDLVERLRQDAPLNAVDFSTLYGGGASGYTDYPALSA</sequence>
<dbReference type="GO" id="GO:0010181">
    <property type="term" value="F:FMN binding"/>
    <property type="evidence" value="ECO:0007669"/>
    <property type="project" value="InterPro"/>
</dbReference>